<dbReference type="Gene3D" id="2.160.20.80">
    <property type="entry name" value="E3 ubiquitin-protein ligase SopA"/>
    <property type="match status" value="2"/>
</dbReference>
<keyword evidence="1" id="KW-0677">Repeat</keyword>
<protein>
    <recommendedName>
        <fullName evidence="2">Glucose/Sorbosone dehydrogenase domain-containing protein</fullName>
    </recommendedName>
</protein>
<dbReference type="Pfam" id="PF00805">
    <property type="entry name" value="Pentapeptide"/>
    <property type="match status" value="1"/>
</dbReference>
<dbReference type="PANTHER" id="PTHR47485">
    <property type="entry name" value="THYLAKOID LUMENAL 17.4 KDA PROTEIN, CHLOROPLASTIC"/>
    <property type="match status" value="1"/>
</dbReference>
<feature type="domain" description="Glucose/Sorbosone dehydrogenase" evidence="2">
    <location>
        <begin position="57"/>
        <end position="383"/>
    </location>
</feature>
<evidence type="ECO:0000259" key="2">
    <source>
        <dbReference type="Pfam" id="PF07995"/>
    </source>
</evidence>
<dbReference type="PANTHER" id="PTHR47485:SF1">
    <property type="entry name" value="THYLAKOID LUMENAL 17.4 KDA PROTEIN, CHLOROPLASTIC"/>
    <property type="match status" value="1"/>
</dbReference>
<proteinExistence type="predicted"/>
<dbReference type="AlphaFoldDB" id="A0A2Z2HQP9"/>
<dbReference type="GeneID" id="32900660"/>
<keyword evidence="4" id="KW-1185">Reference proteome</keyword>
<sequence>MKYFTFIISIVLVTTLISPVFSEENPAQESDYQLIQNKDFPIVKDANFVVEEYVEGLEWPTTMTFVGEDIIILEKNSGNVRLIKNGVLQDEPIKKFNVSNIAERGLLGVISSESTVYFFLTEKDPISNSVIGNRIYKANWSGEKLEDFSLIKNLPFGDRGVHNAGVFAKGLDNKIYAIIGDADEKGILQNFHTGFSNNTSIIFDVNSNDPYYAIGIRNSFGIAIDPVTGELWDTENNDKMFDEINLVEHKFNSGWDPITGPAQSNEIKKLPQFKDYKYSDPEFSWELTVSPTAIAFPSNLLFSNYKESVFVGDFLNGFIYEFKLNEDRTGFVFKNPQLKDFVANGGDSLNEITFGMGFRGITDIEFGPDGFMYIVSIIDGKIYRILPNNIILDNISNNDCNAEPSPRINLSGCNLTDLDFSNVDLAFANLSSTYIENVNFDNSRLTNVDFSNSKISNSKFKNTNLVNVNLDNTEIHDSNFENAELRYSSFMNSSIHDSNFEKTIIRGSNFENIIIKNTNFSQSTLYHSNLKNSIILDSDLIEVDLRYSKVNNAKWSQLNLSKTDFSHAKMISMEIDESNLQKGIMTYVDFSNSKISNSNFKGSIPYSSNFTNTEIMKNTVTDSCIGDNLISKILNKMLREIREYNSEILNPIEFIFVQLCQP</sequence>
<evidence type="ECO:0000313" key="4">
    <source>
        <dbReference type="Proteomes" id="UP000249949"/>
    </source>
</evidence>
<dbReference type="InterPro" id="IPR011042">
    <property type="entry name" value="6-blade_b-propeller_TolB-like"/>
</dbReference>
<dbReference type="InterPro" id="IPR011041">
    <property type="entry name" value="Quinoprot_gluc/sorb_DH_b-prop"/>
</dbReference>
<dbReference type="SUPFAM" id="SSF141571">
    <property type="entry name" value="Pentapeptide repeat-like"/>
    <property type="match status" value="2"/>
</dbReference>
<gene>
    <name evidence="3" type="ORF">NMSP_0158</name>
</gene>
<dbReference type="InterPro" id="IPR001646">
    <property type="entry name" value="5peptide_repeat"/>
</dbReference>
<dbReference type="Pfam" id="PF07995">
    <property type="entry name" value="GSDH"/>
    <property type="match status" value="1"/>
</dbReference>
<evidence type="ECO:0000313" key="3">
    <source>
        <dbReference type="EMBL" id="ARS63790.1"/>
    </source>
</evidence>
<dbReference type="Gene3D" id="2.120.10.30">
    <property type="entry name" value="TolB, C-terminal domain"/>
    <property type="match status" value="1"/>
</dbReference>
<dbReference type="EMBL" id="CP021324">
    <property type="protein sequence ID" value="ARS63790.1"/>
    <property type="molecule type" value="Genomic_DNA"/>
</dbReference>
<name>A0A2Z2HQP9_9ARCH</name>
<dbReference type="Pfam" id="PF13599">
    <property type="entry name" value="Pentapeptide_4"/>
    <property type="match status" value="1"/>
</dbReference>
<evidence type="ECO:0000256" key="1">
    <source>
        <dbReference type="ARBA" id="ARBA00022737"/>
    </source>
</evidence>
<dbReference type="KEGG" id="nct:NMSP_0158"/>
<dbReference type="RefSeq" id="WP_086907018.1">
    <property type="nucleotide sequence ID" value="NZ_CP021324.1"/>
</dbReference>
<dbReference type="Proteomes" id="UP000249949">
    <property type="component" value="Chromosome"/>
</dbReference>
<dbReference type="SUPFAM" id="SSF50952">
    <property type="entry name" value="Soluble quinoprotein glucose dehydrogenase"/>
    <property type="match status" value="1"/>
</dbReference>
<organism evidence="3 4">
    <name type="scientific">Candidatus Nitrosomarinus catalinensis</name>
    <dbReference type="NCBI Taxonomy" id="1898749"/>
    <lineage>
        <taxon>Archaea</taxon>
        <taxon>Nitrososphaerota</taxon>
        <taxon>Nitrososphaeria</taxon>
        <taxon>Nitrosopumilales</taxon>
        <taxon>Nitrosopumilaceae</taxon>
        <taxon>Candidatus Nitrosomarinus</taxon>
    </lineage>
</organism>
<dbReference type="OrthoDB" id="6744at2157"/>
<dbReference type="InterPro" id="IPR012938">
    <property type="entry name" value="Glc/Sorbosone_DH"/>
</dbReference>
<accession>A0A2Z2HQP9</accession>
<reference evidence="3 4" key="1">
    <citation type="journal article" date="2017" name="Environ. Microbiol.">
        <title>Genome and epigenome of a novel marine Thaumarchaeota strain suggest viral infection, phosphorothioation DNA modification and multiple restriction systems.</title>
        <authorList>
            <person name="Ahlgren N.A."/>
            <person name="Chen Y."/>
            <person name="Needham D.M."/>
            <person name="Parada A.E."/>
            <person name="Sachdeva R."/>
            <person name="Trinh V."/>
            <person name="Chen T."/>
            <person name="Fuhrman J.A."/>
        </authorList>
    </citation>
    <scope>NUCLEOTIDE SEQUENCE [LARGE SCALE GENOMIC DNA]</scope>
    <source>
        <strain evidence="3 4">SPOT01</strain>
    </source>
</reference>